<dbReference type="Proteomes" id="UP000694892">
    <property type="component" value="Unassembled WGS sequence"/>
</dbReference>
<gene>
    <name evidence="5" type="ORF">XELAEV_18003734mg</name>
</gene>
<evidence type="ECO:0000259" key="4">
    <source>
        <dbReference type="Pfam" id="PF06455"/>
    </source>
</evidence>
<evidence type="ECO:0000256" key="3">
    <source>
        <dbReference type="ARBA" id="ARBA00023027"/>
    </source>
</evidence>
<keyword evidence="2" id="KW-1278">Translocase</keyword>
<reference evidence="5" key="1">
    <citation type="submission" date="2016-05" db="EMBL/GenBank/DDBJ databases">
        <title>WGS assembly of Xenopus laevis.</title>
        <authorList>
            <person name="Session A."/>
            <person name="Uno Y."/>
            <person name="Kwon T."/>
            <person name="Chapman J."/>
            <person name="Toyoda A."/>
            <person name="Takahashi S."/>
            <person name="Fukui A."/>
            <person name="Hikosaka A."/>
            <person name="Putnam N."/>
            <person name="Stites J."/>
            <person name="Van Heeringen S."/>
            <person name="Quigley I."/>
            <person name="Heinz S."/>
            <person name="Hellsten U."/>
            <person name="Lyons J."/>
            <person name="Suzuki A."/>
            <person name="Kondo M."/>
            <person name="Ogino H."/>
            <person name="Ochi H."/>
            <person name="Bogdanovic O."/>
            <person name="Lister R."/>
            <person name="Georgiou G."/>
            <person name="Paranjpe S."/>
            <person name="Van Kruijsbergen I."/>
            <person name="Mozaffari S."/>
            <person name="Shu S."/>
            <person name="Schmutz J."/>
            <person name="Jenkins J."/>
            <person name="Grimwood J."/>
            <person name="Carlson J."/>
            <person name="Mitros T."/>
            <person name="Simakov O."/>
            <person name="Heald R."/>
            <person name="Miller K."/>
            <person name="Haudenschild C."/>
            <person name="Kuroki Y."/>
            <person name="Tanaka T."/>
            <person name="Michiue T."/>
            <person name="Watanabe M."/>
            <person name="Kinoshita T."/>
            <person name="Ohta Y."/>
            <person name="Mawaribuchi S."/>
            <person name="Suzuki Y."/>
            <person name="Haramoto Y."/>
            <person name="Yamamoto T."/>
            <person name="Takagi C."/>
            <person name="Kitzman J."/>
            <person name="Shendure J."/>
            <person name="Nakayama T."/>
            <person name="Izutsu Y."/>
            <person name="Robert J."/>
            <person name="Dichmann D."/>
            <person name="Flajnik M."/>
            <person name="Houston D."/>
            <person name="Marcotte E."/>
            <person name="Wallingford J."/>
            <person name="Ito Y."/>
            <person name="Asashima M."/>
            <person name="Ueno N."/>
            <person name="Matsuda Y."/>
            <person name="Jan Veenstra G."/>
            <person name="Fujiyama A."/>
            <person name="Harland R."/>
            <person name="Taira M."/>
            <person name="Rokhsar D.S."/>
        </authorList>
    </citation>
    <scope>NUCLEOTIDE SEQUENCE</scope>
    <source>
        <strain evidence="5">J</strain>
        <tissue evidence="5">Blood</tissue>
    </source>
</reference>
<organism evidence="5">
    <name type="scientific">Xenopus laevis</name>
    <name type="common">African clawed frog</name>
    <dbReference type="NCBI Taxonomy" id="8355"/>
    <lineage>
        <taxon>Eukaryota</taxon>
        <taxon>Metazoa</taxon>
        <taxon>Chordata</taxon>
        <taxon>Craniata</taxon>
        <taxon>Vertebrata</taxon>
        <taxon>Euteleostomi</taxon>
        <taxon>Amphibia</taxon>
        <taxon>Batrachia</taxon>
        <taxon>Anura</taxon>
        <taxon>Pipoidea</taxon>
        <taxon>Pipidae</taxon>
        <taxon>Xenopodinae</taxon>
        <taxon>Xenopus</taxon>
        <taxon>Xenopus</taxon>
    </lineage>
</organism>
<name>A0A974GZ65_XENLA</name>
<protein>
    <recommendedName>
        <fullName evidence="4">NADH dehydrogenase subunit 5 C-terminal domain-containing protein</fullName>
    </recommendedName>
</protein>
<accession>A0A974GZ65</accession>
<dbReference type="AlphaFoldDB" id="A0A974GZ65"/>
<feature type="domain" description="NADH dehydrogenase subunit 5 C-terminal" evidence="4">
    <location>
        <begin position="2"/>
        <end position="85"/>
    </location>
</feature>
<dbReference type="Pfam" id="PF06455">
    <property type="entry name" value="NADH5_C"/>
    <property type="match status" value="1"/>
</dbReference>
<dbReference type="EMBL" id="KV467723">
    <property type="protein sequence ID" value="OCT55997.1"/>
    <property type="molecule type" value="Genomic_DNA"/>
</dbReference>
<keyword evidence="1" id="KW-0813">Transport</keyword>
<evidence type="ECO:0000256" key="2">
    <source>
        <dbReference type="ARBA" id="ARBA00022967"/>
    </source>
</evidence>
<proteinExistence type="predicted"/>
<keyword evidence="3" id="KW-0520">NAD</keyword>
<dbReference type="InterPro" id="IPR010934">
    <property type="entry name" value="NADH_DH_su5_C"/>
</dbReference>
<evidence type="ECO:0000313" key="5">
    <source>
        <dbReference type="EMBL" id="OCT55997.1"/>
    </source>
</evidence>
<evidence type="ECO:0000256" key="1">
    <source>
        <dbReference type="ARBA" id="ARBA00022448"/>
    </source>
</evidence>
<sequence>MLPINSPIITIPTLAKQAAIIVSVTGLIIAIDLSKLTTYINQESKTNIHSFSNLLGFFPTIIHRIIPKTNLNLAQNIATHLIDLS</sequence>